<name>A0A822Z4Y6_NELNU</name>
<keyword evidence="2" id="KW-1185">Reference proteome</keyword>
<dbReference type="Proteomes" id="UP000607653">
    <property type="component" value="Unassembled WGS sequence"/>
</dbReference>
<proteinExistence type="predicted"/>
<evidence type="ECO:0000313" key="2">
    <source>
        <dbReference type="Proteomes" id="UP000607653"/>
    </source>
</evidence>
<accession>A0A822Z4Y6</accession>
<dbReference type="EMBL" id="DUZY01000005">
    <property type="protein sequence ID" value="DAD40132.1"/>
    <property type="molecule type" value="Genomic_DNA"/>
</dbReference>
<gene>
    <name evidence="1" type="ORF">HUJ06_014455</name>
</gene>
<evidence type="ECO:0000313" key="1">
    <source>
        <dbReference type="EMBL" id="DAD40132.1"/>
    </source>
</evidence>
<protein>
    <submittedName>
        <fullName evidence="1">Uncharacterized protein</fullName>
    </submittedName>
</protein>
<comment type="caution">
    <text evidence="1">The sequence shown here is derived from an EMBL/GenBank/DDBJ whole genome shotgun (WGS) entry which is preliminary data.</text>
</comment>
<organism evidence="1 2">
    <name type="scientific">Nelumbo nucifera</name>
    <name type="common">Sacred lotus</name>
    <dbReference type="NCBI Taxonomy" id="4432"/>
    <lineage>
        <taxon>Eukaryota</taxon>
        <taxon>Viridiplantae</taxon>
        <taxon>Streptophyta</taxon>
        <taxon>Embryophyta</taxon>
        <taxon>Tracheophyta</taxon>
        <taxon>Spermatophyta</taxon>
        <taxon>Magnoliopsida</taxon>
        <taxon>Proteales</taxon>
        <taxon>Nelumbonaceae</taxon>
        <taxon>Nelumbo</taxon>
    </lineage>
</organism>
<reference evidence="1 2" key="1">
    <citation type="journal article" date="2020" name="Mol. Biol. Evol.">
        <title>Distinct Expression and Methylation Patterns for Genes with Different Fates following a Single Whole-Genome Duplication in Flowering Plants.</title>
        <authorList>
            <person name="Shi T."/>
            <person name="Rahmani R.S."/>
            <person name="Gugger P.F."/>
            <person name="Wang M."/>
            <person name="Li H."/>
            <person name="Zhang Y."/>
            <person name="Li Z."/>
            <person name="Wang Q."/>
            <person name="Van de Peer Y."/>
            <person name="Marchal K."/>
            <person name="Chen J."/>
        </authorList>
    </citation>
    <scope>NUCLEOTIDE SEQUENCE [LARGE SCALE GENOMIC DNA]</scope>
    <source>
        <tissue evidence="1">Leaf</tissue>
    </source>
</reference>
<sequence length="109" mass="12442">MIFEGKTPMVSVAMCSNQRPEEHLASLTRTATSLPKTLWFVGFPHRRYRESETCCELSQRRMLMAWPSTSSHAAMQRTICTRLPSRKKGLAYGFVDLDGVFEETTLLRA</sequence>
<dbReference type="AlphaFoldDB" id="A0A822Z4Y6"/>